<keyword evidence="1" id="KW-0732">Signal</keyword>
<evidence type="ECO:0000313" key="2">
    <source>
        <dbReference type="EMBL" id="GAA4246582.1"/>
    </source>
</evidence>
<gene>
    <name evidence="2" type="ORF">GCM10022292_33590</name>
</gene>
<dbReference type="RefSeq" id="WP_334466050.1">
    <property type="nucleotide sequence ID" value="NZ_BAABCB010000030.1"/>
</dbReference>
<evidence type="ECO:0008006" key="4">
    <source>
        <dbReference type="Google" id="ProtNLM"/>
    </source>
</evidence>
<keyword evidence="3" id="KW-1185">Reference proteome</keyword>
<accession>A0ABP8D335</accession>
<dbReference type="EMBL" id="BAABCB010000030">
    <property type="protein sequence ID" value="GAA4246582.1"/>
    <property type="molecule type" value="Genomic_DNA"/>
</dbReference>
<feature type="chain" id="PRO_5046656859" description="Lipoprotein" evidence="1">
    <location>
        <begin position="17"/>
        <end position="175"/>
    </location>
</feature>
<reference evidence="3" key="1">
    <citation type="journal article" date="2019" name="Int. J. Syst. Evol. Microbiol.">
        <title>The Global Catalogue of Microorganisms (GCM) 10K type strain sequencing project: providing services to taxonomists for standard genome sequencing and annotation.</title>
        <authorList>
            <consortium name="The Broad Institute Genomics Platform"/>
            <consortium name="The Broad Institute Genome Sequencing Center for Infectious Disease"/>
            <person name="Wu L."/>
            <person name="Ma J."/>
        </authorList>
    </citation>
    <scope>NUCLEOTIDE SEQUENCE [LARGE SCALE GENOMIC DNA]</scope>
    <source>
        <strain evidence="3">JCM 17633</strain>
    </source>
</reference>
<comment type="caution">
    <text evidence="2">The sequence shown here is derived from an EMBL/GenBank/DDBJ whole genome shotgun (WGS) entry which is preliminary data.</text>
</comment>
<evidence type="ECO:0000256" key="1">
    <source>
        <dbReference type="SAM" id="SignalP"/>
    </source>
</evidence>
<protein>
    <recommendedName>
        <fullName evidence="4">Lipoprotein</fullName>
    </recommendedName>
</protein>
<proteinExistence type="predicted"/>
<sequence>MKIKFVLLFLSCVVLANCGDDNNTNDVKITENKEQNAPITAKTIEGIDYKDYVLSPESEKAIVTWERYHELAMQINYLKKADFSFFNGEKELLKKFIEEFKTQMPKELATNHITSRNAIIETTLLKLNESLTLDNISRKDKLKGIKEVFIAFSNLNYMINEKLESDVYGKIQPEK</sequence>
<evidence type="ECO:0000313" key="3">
    <source>
        <dbReference type="Proteomes" id="UP001501682"/>
    </source>
</evidence>
<dbReference type="Proteomes" id="UP001501682">
    <property type="component" value="Unassembled WGS sequence"/>
</dbReference>
<organism evidence="2 3">
    <name type="scientific">Winogradskyella damuponensis</name>
    <dbReference type="NCBI Taxonomy" id="943939"/>
    <lineage>
        <taxon>Bacteria</taxon>
        <taxon>Pseudomonadati</taxon>
        <taxon>Bacteroidota</taxon>
        <taxon>Flavobacteriia</taxon>
        <taxon>Flavobacteriales</taxon>
        <taxon>Flavobacteriaceae</taxon>
        <taxon>Winogradskyella</taxon>
    </lineage>
</organism>
<feature type="signal peptide" evidence="1">
    <location>
        <begin position="1"/>
        <end position="16"/>
    </location>
</feature>
<name>A0ABP8D335_9FLAO</name>